<dbReference type="GO" id="GO:0016020">
    <property type="term" value="C:membrane"/>
    <property type="evidence" value="ECO:0007669"/>
    <property type="project" value="UniProtKB-SubCell"/>
</dbReference>
<organism evidence="10 11">
    <name type="scientific">Batillaria attramentaria</name>
    <dbReference type="NCBI Taxonomy" id="370345"/>
    <lineage>
        <taxon>Eukaryota</taxon>
        <taxon>Metazoa</taxon>
        <taxon>Spiralia</taxon>
        <taxon>Lophotrochozoa</taxon>
        <taxon>Mollusca</taxon>
        <taxon>Gastropoda</taxon>
        <taxon>Caenogastropoda</taxon>
        <taxon>Sorbeoconcha</taxon>
        <taxon>Cerithioidea</taxon>
        <taxon>Batillariidae</taxon>
        <taxon>Batillaria</taxon>
    </lineage>
</organism>
<dbReference type="EMBL" id="JACVVK020000139">
    <property type="protein sequence ID" value="KAK7489296.1"/>
    <property type="molecule type" value="Genomic_DNA"/>
</dbReference>
<evidence type="ECO:0000256" key="7">
    <source>
        <dbReference type="ARBA" id="ARBA00023136"/>
    </source>
</evidence>
<keyword evidence="6" id="KW-1133">Transmembrane helix</keyword>
<dbReference type="Pfam" id="PF01697">
    <property type="entry name" value="Glyco_transf_92"/>
    <property type="match status" value="1"/>
</dbReference>
<evidence type="ECO:0000313" key="10">
    <source>
        <dbReference type="EMBL" id="KAK7489296.1"/>
    </source>
</evidence>
<evidence type="ECO:0000256" key="4">
    <source>
        <dbReference type="ARBA" id="ARBA00022679"/>
    </source>
</evidence>
<comment type="similarity">
    <text evidence="2 8">Belongs to the glycosyltransferase 92 family.</text>
</comment>
<reference evidence="10 11" key="1">
    <citation type="journal article" date="2023" name="Sci. Data">
        <title>Genome assembly of the Korean intertidal mud-creeper Batillaria attramentaria.</title>
        <authorList>
            <person name="Patra A.K."/>
            <person name="Ho P.T."/>
            <person name="Jun S."/>
            <person name="Lee S.J."/>
            <person name="Kim Y."/>
            <person name="Won Y.J."/>
        </authorList>
    </citation>
    <scope>NUCLEOTIDE SEQUENCE [LARGE SCALE GENOMIC DNA]</scope>
    <source>
        <strain evidence="10">Wonlab-2016</strain>
    </source>
</reference>
<dbReference type="PANTHER" id="PTHR21461:SF69">
    <property type="entry name" value="GLYCOSYLTRANSFERASE FAMILY 92 PROTEIN"/>
    <property type="match status" value="1"/>
</dbReference>
<evidence type="ECO:0000256" key="3">
    <source>
        <dbReference type="ARBA" id="ARBA00022676"/>
    </source>
</evidence>
<keyword evidence="11" id="KW-1185">Reference proteome</keyword>
<keyword evidence="9" id="KW-0732">Signal</keyword>
<keyword evidence="3 8" id="KW-0328">Glycosyltransferase</keyword>
<comment type="subcellular location">
    <subcellularLocation>
        <location evidence="1">Membrane</location>
        <topology evidence="1">Single-pass membrane protein</topology>
    </subcellularLocation>
</comment>
<sequence>MMRFKRLAFLYTLCFVCLAGLICKLHDIVVAQSERGTTNNGIPMLTYEVRAGSLGQINSASDAAAIRDVIHNDADIDYFAHRDISADDVGKESWTNKLKSLDRTALVKESHFGESGRKAERNRTAEFIKVGDVYIYGAFLDLRVSGQFTVRLLTLQHRRHQDSLVCRVYDRGEHHILFTQAYKMCENHGKLYGGWIYSCVLPNTIQTLPSHIDVLPLSERLNQNRTFTTLPLRTIPAETKSETTRIGVCVPPLFGDVTLSLIVNFIQMCKILGADAMFLYMGSVSVELRTFLEHHSKHDAAISVTQWRMPENLTESDDKIWYHGQVLAIQHCLYNNMAAFSFLLFMDLDEMLVPRKADTWPQMLEGILASEKLDSVAALSFKSVFFDPTRIPDSSENILYFQHLHRTKAASKVRNKLMVQPLKVFELGIHHMSKALSDEYKSMDVGEDFALLHHYRTCVQIYEPAMKCYPTKTDKTMLRYRERLSHVSHRVITDASKLFA</sequence>
<dbReference type="GO" id="GO:0016757">
    <property type="term" value="F:glycosyltransferase activity"/>
    <property type="evidence" value="ECO:0007669"/>
    <property type="project" value="UniProtKB-UniRule"/>
</dbReference>
<evidence type="ECO:0000256" key="6">
    <source>
        <dbReference type="ARBA" id="ARBA00022989"/>
    </source>
</evidence>
<protein>
    <recommendedName>
        <fullName evidence="8">Glycosyltransferase family 92 protein</fullName>
        <ecNumber evidence="8">2.4.1.-</ecNumber>
    </recommendedName>
</protein>
<evidence type="ECO:0000256" key="9">
    <source>
        <dbReference type="SAM" id="SignalP"/>
    </source>
</evidence>
<name>A0ABD0KPV9_9CAEN</name>
<dbReference type="PANTHER" id="PTHR21461">
    <property type="entry name" value="GLYCOSYLTRANSFERASE FAMILY 92 PROTEIN"/>
    <property type="match status" value="1"/>
</dbReference>
<evidence type="ECO:0000256" key="5">
    <source>
        <dbReference type="ARBA" id="ARBA00022692"/>
    </source>
</evidence>
<dbReference type="InterPro" id="IPR008166">
    <property type="entry name" value="Glyco_transf_92"/>
</dbReference>
<dbReference type="EC" id="2.4.1.-" evidence="8"/>
<dbReference type="AlphaFoldDB" id="A0ABD0KPV9"/>
<feature type="signal peptide" evidence="9">
    <location>
        <begin position="1"/>
        <end position="19"/>
    </location>
</feature>
<comment type="caution">
    <text evidence="10">The sequence shown here is derived from an EMBL/GenBank/DDBJ whole genome shotgun (WGS) entry which is preliminary data.</text>
</comment>
<feature type="chain" id="PRO_5044840851" description="Glycosyltransferase family 92 protein" evidence="9">
    <location>
        <begin position="20"/>
        <end position="500"/>
    </location>
</feature>
<keyword evidence="4 8" id="KW-0808">Transferase</keyword>
<dbReference type="Proteomes" id="UP001519460">
    <property type="component" value="Unassembled WGS sequence"/>
</dbReference>
<evidence type="ECO:0000256" key="8">
    <source>
        <dbReference type="RuleBase" id="RU366017"/>
    </source>
</evidence>
<evidence type="ECO:0000256" key="2">
    <source>
        <dbReference type="ARBA" id="ARBA00007647"/>
    </source>
</evidence>
<keyword evidence="5" id="KW-0812">Transmembrane</keyword>
<evidence type="ECO:0000313" key="11">
    <source>
        <dbReference type="Proteomes" id="UP001519460"/>
    </source>
</evidence>
<evidence type="ECO:0000256" key="1">
    <source>
        <dbReference type="ARBA" id="ARBA00004167"/>
    </source>
</evidence>
<gene>
    <name evidence="10" type="ORF">BaRGS_00019404</name>
</gene>
<keyword evidence="7" id="KW-0472">Membrane</keyword>
<proteinExistence type="inferred from homology"/>
<accession>A0ABD0KPV9</accession>